<evidence type="ECO:0000313" key="3">
    <source>
        <dbReference type="EMBL" id="QJA94571.1"/>
    </source>
</evidence>
<dbReference type="Gene3D" id="3.90.550.10">
    <property type="entry name" value="Spore Coat Polysaccharide Biosynthesis Protein SpsA, Chain A"/>
    <property type="match status" value="1"/>
</dbReference>
<evidence type="ECO:0000313" key="2">
    <source>
        <dbReference type="EMBL" id="QJA71259.1"/>
    </source>
</evidence>
<dbReference type="AlphaFoldDB" id="A0A6M3JM14"/>
<dbReference type="InterPro" id="IPR029044">
    <property type="entry name" value="Nucleotide-diphossugar_trans"/>
</dbReference>
<gene>
    <name evidence="2" type="ORF">MM415A03301_0008</name>
    <name evidence="3" type="ORF">MM415B03821_0004</name>
</gene>
<keyword evidence="2" id="KW-0808">Transferase</keyword>
<dbReference type="CDD" id="cd00761">
    <property type="entry name" value="Glyco_tranf_GTA_type"/>
    <property type="match status" value="1"/>
</dbReference>
<dbReference type="InterPro" id="IPR001173">
    <property type="entry name" value="Glyco_trans_2-like"/>
</dbReference>
<organism evidence="2">
    <name type="scientific">viral metagenome</name>
    <dbReference type="NCBI Taxonomy" id="1070528"/>
    <lineage>
        <taxon>unclassified sequences</taxon>
        <taxon>metagenomes</taxon>
        <taxon>organismal metagenomes</taxon>
    </lineage>
</organism>
<feature type="domain" description="Glycosyltransferase 2-like" evidence="1">
    <location>
        <begin position="9"/>
        <end position="74"/>
    </location>
</feature>
<sequence length="225" mass="26084">MERIGLPDATELILVDDGSDPPIENTSDLPVTIHRTHDTRPWTWALARNAGARLAQGEYLLMFDLDHILTRKLLDFVVGRDEPRIHFVRRFGALDEDGSLVTDRAFLKSWGLLEKRSRIESHHNSFAMKRELFWELGGYREDLIGRPYPQGEDSGFYHEWKAHSEATGIPSIEGPTLYVFPTGRWCGDVDHDKYGLFHNLSRKSTNNYWWNQQRKQECQADSQKT</sequence>
<proteinExistence type="predicted"/>
<reference evidence="2" key="1">
    <citation type="submission" date="2020-03" db="EMBL/GenBank/DDBJ databases">
        <title>The deep terrestrial virosphere.</title>
        <authorList>
            <person name="Holmfeldt K."/>
            <person name="Nilsson E."/>
            <person name="Simone D."/>
            <person name="Lopez-Fernandez M."/>
            <person name="Wu X."/>
            <person name="de Brujin I."/>
            <person name="Lundin D."/>
            <person name="Andersson A."/>
            <person name="Bertilsson S."/>
            <person name="Dopson M."/>
        </authorList>
    </citation>
    <scope>NUCLEOTIDE SEQUENCE</scope>
    <source>
        <strain evidence="2">MM415A03301</strain>
        <strain evidence="3">MM415B03821</strain>
    </source>
</reference>
<dbReference type="SUPFAM" id="SSF53448">
    <property type="entry name" value="Nucleotide-diphospho-sugar transferases"/>
    <property type="match status" value="1"/>
</dbReference>
<accession>A0A6M3JM14</accession>
<protein>
    <submittedName>
        <fullName evidence="2">Putative glycosyltransferase</fullName>
    </submittedName>
</protein>
<dbReference type="EMBL" id="MT143243">
    <property type="protein sequence ID" value="QJA94571.1"/>
    <property type="molecule type" value="Genomic_DNA"/>
</dbReference>
<dbReference type="GO" id="GO:0016740">
    <property type="term" value="F:transferase activity"/>
    <property type="evidence" value="ECO:0007669"/>
    <property type="project" value="UniProtKB-KW"/>
</dbReference>
<name>A0A6M3JM14_9ZZZZ</name>
<dbReference type="EMBL" id="MT141859">
    <property type="protein sequence ID" value="QJA71259.1"/>
    <property type="molecule type" value="Genomic_DNA"/>
</dbReference>
<evidence type="ECO:0000259" key="1">
    <source>
        <dbReference type="Pfam" id="PF00535"/>
    </source>
</evidence>
<dbReference type="Pfam" id="PF00535">
    <property type="entry name" value="Glycos_transf_2"/>
    <property type="match status" value="1"/>
</dbReference>